<proteinExistence type="inferred from homology"/>
<accession>A0A3G9GS57</accession>
<dbReference type="NCBIfam" id="NF003952">
    <property type="entry name" value="PRK05450.1-5"/>
    <property type="match status" value="1"/>
</dbReference>
<dbReference type="EMBL" id="CBDS010000079">
    <property type="protein sequence ID" value="CDB46251.1"/>
    <property type="molecule type" value="Genomic_DNA"/>
</dbReference>
<evidence type="ECO:0000256" key="4">
    <source>
        <dbReference type="ARBA" id="ARBA00022985"/>
    </source>
</evidence>
<dbReference type="Proteomes" id="UP000443070">
    <property type="component" value="Unassembled WGS sequence"/>
</dbReference>
<keyword evidence="5" id="KW-0963">Cytoplasm</keyword>
<evidence type="ECO:0000313" key="9">
    <source>
        <dbReference type="Proteomes" id="UP000443070"/>
    </source>
</evidence>
<comment type="subcellular location">
    <subcellularLocation>
        <location evidence="5">Cytoplasm</location>
    </subcellularLocation>
    <subcellularLocation>
        <location evidence="1">Membrane</location>
    </subcellularLocation>
</comment>
<dbReference type="NCBIfam" id="NF003950">
    <property type="entry name" value="PRK05450.1-3"/>
    <property type="match status" value="1"/>
</dbReference>
<dbReference type="FunFam" id="3.90.550.10:FF:000011">
    <property type="entry name" value="3-deoxy-manno-octulosonate cytidylyltransferase"/>
    <property type="match status" value="1"/>
</dbReference>
<dbReference type="PANTHER" id="PTHR42866:SF2">
    <property type="entry name" value="3-DEOXY-MANNO-OCTULOSONATE CYTIDYLYLTRANSFERASE, MITOCHONDRIAL"/>
    <property type="match status" value="1"/>
</dbReference>
<dbReference type="HAMAP" id="MF_00057">
    <property type="entry name" value="KdsB"/>
    <property type="match status" value="1"/>
</dbReference>
<dbReference type="NCBIfam" id="TIGR00466">
    <property type="entry name" value="kdsB"/>
    <property type="match status" value="1"/>
</dbReference>
<dbReference type="OrthoDB" id="9805604at2"/>
<dbReference type="RefSeq" id="WP_021718208.1">
    <property type="nucleotide sequence ID" value="NZ_AP019004.1"/>
</dbReference>
<dbReference type="EMBL" id="WNBM01000005">
    <property type="protein sequence ID" value="MTT76210.1"/>
    <property type="molecule type" value="Genomic_DNA"/>
</dbReference>
<organism evidence="6">
    <name type="scientific">Phascolarctobacterium faecium</name>
    <dbReference type="NCBI Taxonomy" id="33025"/>
    <lineage>
        <taxon>Bacteria</taxon>
        <taxon>Bacillati</taxon>
        <taxon>Bacillota</taxon>
        <taxon>Negativicutes</taxon>
        <taxon>Acidaminococcales</taxon>
        <taxon>Acidaminococcaceae</taxon>
        <taxon>Phascolarctobacterium</taxon>
    </lineage>
</organism>
<evidence type="ECO:0000256" key="1">
    <source>
        <dbReference type="ARBA" id="ARBA00004370"/>
    </source>
</evidence>
<dbReference type="EC" id="2.7.7.38" evidence="5"/>
<dbReference type="NCBIfam" id="NF009905">
    <property type="entry name" value="PRK13368.1"/>
    <property type="match status" value="1"/>
</dbReference>
<evidence type="ECO:0000256" key="3">
    <source>
        <dbReference type="ARBA" id="ARBA00022695"/>
    </source>
</evidence>
<keyword evidence="3 5" id="KW-0548">Nucleotidyltransferase</keyword>
<evidence type="ECO:0000313" key="7">
    <source>
        <dbReference type="EMBL" id="MTT76210.1"/>
    </source>
</evidence>
<dbReference type="GeneID" id="49406518"/>
<dbReference type="InterPro" id="IPR003329">
    <property type="entry name" value="Cytidylyl_trans"/>
</dbReference>
<evidence type="ECO:0000313" key="6">
    <source>
        <dbReference type="EMBL" id="CDB46251.1"/>
    </source>
</evidence>
<evidence type="ECO:0000256" key="5">
    <source>
        <dbReference type="HAMAP-Rule" id="MF_00057"/>
    </source>
</evidence>
<sequence>MKVLCVIPARYASTRLPGKPLALIAGKPMIQHVYMKACEAKLPDDVIVATDNEKVFETVHGFGGRAIMTSPDHPSGTDRLAEVALNFPDVDVIVNVQGDEPMIPPEIIDRLAKAFEAESDLKMATMKVLMREEDYNNPAAVKVVTDNNGYALYFSRSLMPYPRNKTEHYKVYKHVGIYAYRRDFLLQYAALAPTELEKTESLEQLRVLENGYKIKVLESDFQGIGVDTPEDLAAVNELLSK</sequence>
<dbReference type="GO" id="GO:0016020">
    <property type="term" value="C:membrane"/>
    <property type="evidence" value="ECO:0007669"/>
    <property type="project" value="UniProtKB-SubCell"/>
</dbReference>
<dbReference type="GO" id="GO:0033468">
    <property type="term" value="P:CMP-keto-3-deoxy-D-manno-octulosonic acid biosynthetic process"/>
    <property type="evidence" value="ECO:0007669"/>
    <property type="project" value="UniProtKB-UniRule"/>
</dbReference>
<comment type="caution">
    <text evidence="6">The sequence shown here is derived from an EMBL/GenBank/DDBJ whole genome shotgun (WGS) entry which is preliminary data.</text>
</comment>
<dbReference type="CDD" id="cd02517">
    <property type="entry name" value="CMP-KDO-Synthetase"/>
    <property type="match status" value="1"/>
</dbReference>
<dbReference type="AlphaFoldDB" id="A0A3G9GS57"/>
<evidence type="ECO:0000256" key="2">
    <source>
        <dbReference type="ARBA" id="ARBA00022679"/>
    </source>
</evidence>
<name>A0A3G9GS57_9FIRM</name>
<dbReference type="GO" id="GO:0005829">
    <property type="term" value="C:cytosol"/>
    <property type="evidence" value="ECO:0007669"/>
    <property type="project" value="TreeGrafter"/>
</dbReference>
<comment type="similarity">
    <text evidence="5">Belongs to the KdsB family.</text>
</comment>
<dbReference type="SUPFAM" id="SSF53448">
    <property type="entry name" value="Nucleotide-diphospho-sugar transferases"/>
    <property type="match status" value="1"/>
</dbReference>
<comment type="pathway">
    <text evidence="5">Nucleotide-sugar biosynthesis; CMP-3-deoxy-D-manno-octulosonate biosynthesis; CMP-3-deoxy-D-manno-octulosonate from 3-deoxy-D-manno-octulosonate and CTP: step 1/1.</text>
</comment>
<keyword evidence="2 5" id="KW-0808">Transferase</keyword>
<reference evidence="6" key="1">
    <citation type="submission" date="2012-11" db="EMBL/GenBank/DDBJ databases">
        <title>Dependencies among metagenomic species, viruses, plasmids and units of genetic variation.</title>
        <authorList>
            <person name="Nielsen H.B."/>
            <person name="Almeida M."/>
            <person name="Juncker A.S."/>
            <person name="Rasmussen S."/>
            <person name="Li J."/>
            <person name="Sunagawa S."/>
            <person name="Plichta D."/>
            <person name="Gautier L."/>
            <person name="Le Chatelier E."/>
            <person name="Peletier E."/>
            <person name="Bonde I."/>
            <person name="Nielsen T."/>
            <person name="Manichanh C."/>
            <person name="Arumugam M."/>
            <person name="Batto J."/>
            <person name="Santos M.B.Q.D."/>
            <person name="Blom N."/>
            <person name="Borruel N."/>
            <person name="Burgdorf K.S."/>
            <person name="Boumezbeur F."/>
            <person name="Casellas F."/>
            <person name="Dore J."/>
            <person name="Guarner F."/>
            <person name="Hansen T."/>
            <person name="Hildebrand F."/>
            <person name="Kaas R.S."/>
            <person name="Kennedy S."/>
            <person name="Kristiansen K."/>
            <person name="Kultima J.R."/>
            <person name="Leonard P."/>
            <person name="Levenez F."/>
            <person name="Lund O."/>
            <person name="Moumen B."/>
            <person name="Le Paslier D."/>
            <person name="Pons N."/>
            <person name="Pedersen O."/>
            <person name="Prifti E."/>
            <person name="Qin J."/>
            <person name="Raes J."/>
            <person name="Tap J."/>
            <person name="Tims S."/>
            <person name="Ussery D.W."/>
            <person name="Yamada T."/>
            <person name="MetaHit consortium"/>
            <person name="Renault P."/>
            <person name="Sicheritz-Ponten T."/>
            <person name="Bork P."/>
            <person name="Wang J."/>
            <person name="Brunak S."/>
            <person name="Ehrlich S.D."/>
        </authorList>
    </citation>
    <scope>NUCLEOTIDE SEQUENCE [LARGE SCALE GENOMIC DNA]</scope>
</reference>
<dbReference type="GO" id="GO:0008690">
    <property type="term" value="F:3-deoxy-manno-octulosonate cytidylyltransferase activity"/>
    <property type="evidence" value="ECO:0007669"/>
    <property type="project" value="UniProtKB-UniRule"/>
</dbReference>
<dbReference type="Gene3D" id="3.90.550.10">
    <property type="entry name" value="Spore Coat Polysaccharide Biosynthesis Protein SpsA, Chain A"/>
    <property type="match status" value="1"/>
</dbReference>
<reference evidence="9 10" key="2">
    <citation type="journal article" date="2019" name="Nat. Med.">
        <title>A library of human gut bacterial isolates paired with longitudinal multiomics data enables mechanistic microbiome research.</title>
        <authorList>
            <person name="Poyet M."/>
            <person name="Groussin M."/>
            <person name="Gibbons S.M."/>
            <person name="Avila-Pacheco J."/>
            <person name="Jiang X."/>
            <person name="Kearney S.M."/>
            <person name="Perrotta A.R."/>
            <person name="Berdy B."/>
            <person name="Zhao S."/>
            <person name="Lieberman T.D."/>
            <person name="Swanson P.K."/>
            <person name="Smith M."/>
            <person name="Roesemann S."/>
            <person name="Alexander J.E."/>
            <person name="Rich S.A."/>
            <person name="Livny J."/>
            <person name="Vlamakis H."/>
            <person name="Clish C."/>
            <person name="Bullock K."/>
            <person name="Deik A."/>
            <person name="Scott J."/>
            <person name="Pierce K.A."/>
            <person name="Xavier R.J."/>
            <person name="Alm E.J."/>
        </authorList>
    </citation>
    <scope>NUCLEOTIDE SEQUENCE [LARGE SCALE GENOMIC DNA]</scope>
    <source>
        <strain evidence="7 10">BIOML-A13</strain>
        <strain evidence="8 9">BIOML-A3</strain>
    </source>
</reference>
<keyword evidence="4 5" id="KW-0448">Lipopolysaccharide biosynthesis</keyword>
<gene>
    <name evidence="5 7" type="primary">kdsB</name>
    <name evidence="6" type="ORF">BN533_01308</name>
    <name evidence="7" type="ORF">GMD11_08030</name>
    <name evidence="8" type="ORF">GMD18_07685</name>
</gene>
<keyword evidence="9" id="KW-1185">Reference proteome</keyword>
<dbReference type="Pfam" id="PF02348">
    <property type="entry name" value="CTP_transf_3"/>
    <property type="match status" value="1"/>
</dbReference>
<dbReference type="InterPro" id="IPR029044">
    <property type="entry name" value="Nucleotide-diphossugar_trans"/>
</dbReference>
<dbReference type="UniPathway" id="UPA00358">
    <property type="reaction ID" value="UER00476"/>
</dbReference>
<protein>
    <recommendedName>
        <fullName evidence="5">3-deoxy-manno-octulosonate cytidylyltransferase</fullName>
        <ecNumber evidence="5">2.7.7.38</ecNumber>
    </recommendedName>
    <alternativeName>
        <fullName evidence="5">CMP-2-keto-3-deoxyoctulosonic acid synthase</fullName>
        <shortName evidence="5">CKS</shortName>
        <shortName evidence="5">CMP-KDO synthase</shortName>
    </alternativeName>
</protein>
<evidence type="ECO:0000313" key="10">
    <source>
        <dbReference type="Proteomes" id="UP000484547"/>
    </source>
</evidence>
<comment type="function">
    <text evidence="5">Activates KDO (a required 8-carbon sugar) for incorporation into bacterial lipopolysaccharide in Gram-negative bacteria.</text>
</comment>
<dbReference type="PANTHER" id="PTHR42866">
    <property type="entry name" value="3-DEOXY-MANNO-OCTULOSONATE CYTIDYLYLTRANSFERASE"/>
    <property type="match status" value="1"/>
</dbReference>
<dbReference type="EMBL" id="WNBW01000005">
    <property type="protein sequence ID" value="MTU04274.1"/>
    <property type="molecule type" value="Genomic_DNA"/>
</dbReference>
<dbReference type="InterPro" id="IPR004528">
    <property type="entry name" value="KdsB"/>
</dbReference>
<dbReference type="Proteomes" id="UP000484547">
    <property type="component" value="Unassembled WGS sequence"/>
</dbReference>
<dbReference type="GO" id="GO:0009103">
    <property type="term" value="P:lipopolysaccharide biosynthetic process"/>
    <property type="evidence" value="ECO:0007669"/>
    <property type="project" value="UniProtKB-UniRule"/>
</dbReference>
<evidence type="ECO:0000313" key="8">
    <source>
        <dbReference type="EMBL" id="MTU04274.1"/>
    </source>
</evidence>
<comment type="catalytic activity">
    <reaction evidence="5">
        <text>3-deoxy-alpha-D-manno-oct-2-ulosonate + CTP = CMP-3-deoxy-beta-D-manno-octulosonate + diphosphate</text>
        <dbReference type="Rhea" id="RHEA:23448"/>
        <dbReference type="ChEBI" id="CHEBI:33019"/>
        <dbReference type="ChEBI" id="CHEBI:37563"/>
        <dbReference type="ChEBI" id="CHEBI:85986"/>
        <dbReference type="ChEBI" id="CHEBI:85987"/>
        <dbReference type="EC" id="2.7.7.38"/>
    </reaction>
</comment>
<accession>R6ILJ2</accession>